<name>A0A5J5GKD3_9RHOB</name>
<keyword evidence="3" id="KW-1185">Reference proteome</keyword>
<proteinExistence type="predicted"/>
<reference evidence="2 3" key="1">
    <citation type="submission" date="2019-09" db="EMBL/GenBank/DDBJ databases">
        <authorList>
            <person name="Park J.-S."/>
            <person name="Choi H.-J."/>
        </authorList>
    </citation>
    <scope>NUCLEOTIDE SEQUENCE [LARGE SCALE GENOMIC DNA]</scope>
    <source>
        <strain evidence="2 3">176SS1-4</strain>
    </source>
</reference>
<comment type="caution">
    <text evidence="2">The sequence shown here is derived from an EMBL/GenBank/DDBJ whole genome shotgun (WGS) entry which is preliminary data.</text>
</comment>
<gene>
    <name evidence="2" type="ORF">F3S47_05810</name>
</gene>
<keyword evidence="1" id="KW-0175">Coiled coil</keyword>
<sequence>MISKIAIGIVAIAGLGYVGYSSIARAQSMDVGPTTVEGEGFDALSQQIMIICESEMLGGPIFVQAAPTNDGEGWRGLGQFAEAEVKLAGESLRVETESMLLQIGADRGSLLFEDRSENIPCMDGTEELYEAIRPFVLDGNLRSFVADLERVTGEYSENIQNVADRAAEEVAEKEKQIEELRGEIADQQSRIGFLEASASEVHDSLMNTIDELQGVCGRRETIGDQGCRSKVIAQLRMWEPPELTEPSSASVSCRANVRMLFRDIQELSRDGQQVDLRQSGIEERAAHAMNSCGI</sequence>
<dbReference type="EMBL" id="VYQE01000002">
    <property type="protein sequence ID" value="KAA9008781.1"/>
    <property type="molecule type" value="Genomic_DNA"/>
</dbReference>
<organism evidence="2 3">
    <name type="scientific">Histidinibacterium aquaticum</name>
    <dbReference type="NCBI Taxonomy" id="2613962"/>
    <lineage>
        <taxon>Bacteria</taxon>
        <taxon>Pseudomonadati</taxon>
        <taxon>Pseudomonadota</taxon>
        <taxon>Alphaproteobacteria</taxon>
        <taxon>Rhodobacterales</taxon>
        <taxon>Paracoccaceae</taxon>
        <taxon>Histidinibacterium</taxon>
    </lineage>
</organism>
<evidence type="ECO:0000256" key="1">
    <source>
        <dbReference type="SAM" id="Coils"/>
    </source>
</evidence>
<feature type="coiled-coil region" evidence="1">
    <location>
        <begin position="156"/>
        <end position="197"/>
    </location>
</feature>
<dbReference type="RefSeq" id="WP_150444314.1">
    <property type="nucleotide sequence ID" value="NZ_VYQE01000002.1"/>
</dbReference>
<evidence type="ECO:0000313" key="2">
    <source>
        <dbReference type="EMBL" id="KAA9008781.1"/>
    </source>
</evidence>
<protein>
    <submittedName>
        <fullName evidence="2">Uncharacterized protein</fullName>
    </submittedName>
</protein>
<dbReference type="AlphaFoldDB" id="A0A5J5GKD3"/>
<dbReference type="Proteomes" id="UP000326554">
    <property type="component" value="Unassembled WGS sequence"/>
</dbReference>
<evidence type="ECO:0000313" key="3">
    <source>
        <dbReference type="Proteomes" id="UP000326554"/>
    </source>
</evidence>
<accession>A0A5J5GKD3</accession>